<comment type="caution">
    <text evidence="2">The sequence shown here is derived from an EMBL/GenBank/DDBJ whole genome shotgun (WGS) entry which is preliminary data.</text>
</comment>
<keyword evidence="1" id="KW-1133">Transmembrane helix</keyword>
<sequence>MALALVATIGYLVFEIIANFRFNYLVILLSGGLIGMAVFILIFLVKFIFNFQKNDTSALSKSKEIKNLNFSN</sequence>
<feature type="transmembrane region" description="Helical" evidence="1">
    <location>
        <begin position="24"/>
        <end position="49"/>
    </location>
</feature>
<protein>
    <submittedName>
        <fullName evidence="2">Uncharacterized protein</fullName>
    </submittedName>
</protein>
<dbReference type="AlphaFoldDB" id="A0A1E5UDH2"/>
<evidence type="ECO:0000256" key="1">
    <source>
        <dbReference type="SAM" id="Phobius"/>
    </source>
</evidence>
<evidence type="ECO:0000313" key="3">
    <source>
        <dbReference type="Proteomes" id="UP000095601"/>
    </source>
</evidence>
<name>A0A1E5UDH2_9FLAO</name>
<dbReference type="Proteomes" id="UP000095601">
    <property type="component" value="Unassembled WGS sequence"/>
</dbReference>
<evidence type="ECO:0000313" key="2">
    <source>
        <dbReference type="EMBL" id="OEL10969.1"/>
    </source>
</evidence>
<gene>
    <name evidence="2" type="ORF">BHF72_2558</name>
</gene>
<keyword evidence="1" id="KW-0472">Membrane</keyword>
<accession>A0A1E5UDH2</accession>
<dbReference type="EMBL" id="MKGI01000064">
    <property type="protein sequence ID" value="OEL10969.1"/>
    <property type="molecule type" value="Genomic_DNA"/>
</dbReference>
<reference evidence="2 3" key="1">
    <citation type="submission" date="2016-09" db="EMBL/GenBank/DDBJ databases">
        <authorList>
            <person name="Capua I."/>
            <person name="De Benedictis P."/>
            <person name="Joannis T."/>
            <person name="Lombin L.H."/>
            <person name="Cattoli G."/>
        </authorList>
    </citation>
    <scope>NUCLEOTIDE SEQUENCE [LARGE SCALE GENOMIC DNA]</scope>
    <source>
        <strain evidence="2 3">NRS-1</strain>
    </source>
</reference>
<keyword evidence="1" id="KW-0812">Transmembrane</keyword>
<dbReference type="STRING" id="237258.SAMN04489756_11359"/>
<proteinExistence type="predicted"/>
<organism evidence="2 3">
    <name type="scientific">Cloacibacterium normanense</name>
    <dbReference type="NCBI Taxonomy" id="237258"/>
    <lineage>
        <taxon>Bacteria</taxon>
        <taxon>Pseudomonadati</taxon>
        <taxon>Bacteroidota</taxon>
        <taxon>Flavobacteriia</taxon>
        <taxon>Flavobacteriales</taxon>
        <taxon>Weeksellaceae</taxon>
    </lineage>
</organism>
<keyword evidence="3" id="KW-1185">Reference proteome</keyword>